<dbReference type="FunFam" id="3.40.1810.10:FF:000018">
    <property type="entry name" value="agamous-like MADS-box protein AGL80"/>
    <property type="match status" value="1"/>
</dbReference>
<dbReference type="InterPro" id="IPR036879">
    <property type="entry name" value="TF_MADSbox_sf"/>
</dbReference>
<sequence length="641" mass="72566">MEQNNKMVNQEAFLRKRINKVSEQVKKLKKENREKELTQLMYSNLYGKTNLVGLSATDLNDLVCIIDKNLEEINKRIETIDAENNNTSSTSQVAIAAKVEVSAMNEDDEDVKTNVTYITDDSSRKTTFRKRKNGMLKQVVELSTLCDVDVCAIVYGPNGGEPEVFPSTEKAHSVLTRFKCMPEIERSKNMLNQEKYLRNKIEKVKEQVRKLKRDNREKELIQIMYANLVGNTNLQGLSVMDLNDLTRLIDQSIGEINKKIDEIANTMSTQMSETTTSSPIITPDLIENLVGDRNTTILDMEQNNKMVNQEAFLRKRINEVSKQVKKLRKENREKELTQLMYSNLFGKANLVGLSVTDLNDLVRIIDKNLEEINKRIETIAAKNNNTNSTSQVAVAAKVEASAMNENDEDVKANVVLLFLFSFSAQQAKTMTRKKVKLAYINNDAARKATYKKRKTGLIKKVSELSTLCGVDVCAIIYSPFNTQPEVYPSLPGVQCIVEKFKKMPEIEQSKKMMNQEVFLKQKIGKVSEQMKKMKKENRDEEMNRLLYGNLSGKMNLQGLTVTDLNDLTSLIDQNLKDINKRMEKIAKETKIARMTTDAAATPNGKVKANVAAFATTSTTDNNGRGRGMQKRGDSNTRNQAN</sequence>
<dbReference type="AlphaFoldDB" id="A0A7J6EAW3"/>
<dbReference type="GO" id="GO:0000987">
    <property type="term" value="F:cis-regulatory region sequence-specific DNA binding"/>
    <property type="evidence" value="ECO:0007669"/>
    <property type="project" value="InterPro"/>
</dbReference>
<evidence type="ECO:0000256" key="1">
    <source>
        <dbReference type="ARBA" id="ARBA00004123"/>
    </source>
</evidence>
<dbReference type="SMART" id="SM00432">
    <property type="entry name" value="MADS"/>
    <property type="match status" value="2"/>
</dbReference>
<reference evidence="9 10" key="1">
    <citation type="journal article" date="2020" name="bioRxiv">
        <title>Sequence and annotation of 42 cannabis genomes reveals extensive copy number variation in cannabinoid synthesis and pathogen resistance genes.</title>
        <authorList>
            <person name="Mckernan K.J."/>
            <person name="Helbert Y."/>
            <person name="Kane L.T."/>
            <person name="Ebling H."/>
            <person name="Zhang L."/>
            <person name="Liu B."/>
            <person name="Eaton Z."/>
            <person name="Mclaughlin S."/>
            <person name="Kingan S."/>
            <person name="Baybayan P."/>
            <person name="Concepcion G."/>
            <person name="Jordan M."/>
            <person name="Riva A."/>
            <person name="Barbazuk W."/>
            <person name="Harkins T."/>
        </authorList>
    </citation>
    <scope>NUCLEOTIDE SEQUENCE [LARGE SCALE GENOMIC DNA]</scope>
    <source>
        <strain evidence="10">cv. Jamaican Lion 4</strain>
        <tissue evidence="9">Leaf</tissue>
    </source>
</reference>
<dbReference type="FunFam" id="3.40.1810.10:FF:000024">
    <property type="entry name" value="Agamous-like MADS-box protein AGL80"/>
    <property type="match status" value="1"/>
</dbReference>
<dbReference type="Gene3D" id="3.40.1810.10">
    <property type="entry name" value="Transcription factor, MADS-box"/>
    <property type="match status" value="2"/>
</dbReference>
<feature type="coiled-coil region" evidence="6">
    <location>
        <begin position="11"/>
        <end position="38"/>
    </location>
</feature>
<organism evidence="9 10">
    <name type="scientific">Cannabis sativa</name>
    <name type="common">Hemp</name>
    <name type="synonym">Marijuana</name>
    <dbReference type="NCBI Taxonomy" id="3483"/>
    <lineage>
        <taxon>Eukaryota</taxon>
        <taxon>Viridiplantae</taxon>
        <taxon>Streptophyta</taxon>
        <taxon>Embryophyta</taxon>
        <taxon>Tracheophyta</taxon>
        <taxon>Spermatophyta</taxon>
        <taxon>Magnoliopsida</taxon>
        <taxon>eudicotyledons</taxon>
        <taxon>Gunneridae</taxon>
        <taxon>Pentapetalae</taxon>
        <taxon>rosids</taxon>
        <taxon>fabids</taxon>
        <taxon>Rosales</taxon>
        <taxon>Cannabaceae</taxon>
        <taxon>Cannabis</taxon>
    </lineage>
</organism>
<dbReference type="Proteomes" id="UP000583929">
    <property type="component" value="Unassembled WGS sequence"/>
</dbReference>
<dbReference type="GO" id="GO:0046983">
    <property type="term" value="F:protein dimerization activity"/>
    <property type="evidence" value="ECO:0007669"/>
    <property type="project" value="InterPro"/>
</dbReference>
<protein>
    <recommendedName>
        <fullName evidence="8">MADS-box domain-containing protein</fullName>
    </recommendedName>
</protein>
<keyword evidence="2" id="KW-0805">Transcription regulation</keyword>
<keyword evidence="6" id="KW-0175">Coiled coil</keyword>
<dbReference type="InterPro" id="IPR002100">
    <property type="entry name" value="TF_MADSbox"/>
</dbReference>
<dbReference type="CDD" id="cd00266">
    <property type="entry name" value="MADS_SRF_like"/>
    <property type="match status" value="2"/>
</dbReference>
<dbReference type="GO" id="GO:0045944">
    <property type="term" value="P:positive regulation of transcription by RNA polymerase II"/>
    <property type="evidence" value="ECO:0007669"/>
    <property type="project" value="InterPro"/>
</dbReference>
<accession>A0A7J6EAW3</accession>
<feature type="domain" description="MADS-box" evidence="8">
    <location>
        <begin position="430"/>
        <end position="478"/>
    </location>
</feature>
<feature type="non-terminal residue" evidence="9">
    <location>
        <position position="641"/>
    </location>
</feature>
<evidence type="ECO:0000256" key="3">
    <source>
        <dbReference type="ARBA" id="ARBA00023125"/>
    </source>
</evidence>
<proteinExistence type="predicted"/>
<keyword evidence="3" id="KW-0238">DNA-binding</keyword>
<keyword evidence="10" id="KW-1185">Reference proteome</keyword>
<dbReference type="InterPro" id="IPR050142">
    <property type="entry name" value="MADS-box/MEF2_TF"/>
</dbReference>
<comment type="caution">
    <text evidence="9">The sequence shown here is derived from an EMBL/GenBank/DDBJ whole genome shotgun (WGS) entry which is preliminary data.</text>
</comment>
<dbReference type="PANTHER" id="PTHR48019">
    <property type="entry name" value="SERUM RESPONSE FACTOR HOMOLOG"/>
    <property type="match status" value="1"/>
</dbReference>
<feature type="coiled-coil region" evidence="6">
    <location>
        <begin position="310"/>
        <end position="337"/>
    </location>
</feature>
<dbReference type="GO" id="GO:0000981">
    <property type="term" value="F:DNA-binding transcription factor activity, RNA polymerase II-specific"/>
    <property type="evidence" value="ECO:0007669"/>
    <property type="project" value="InterPro"/>
</dbReference>
<dbReference type="GO" id="GO:0005634">
    <property type="term" value="C:nucleus"/>
    <property type="evidence" value="ECO:0007669"/>
    <property type="project" value="UniProtKB-SubCell"/>
</dbReference>
<dbReference type="SUPFAM" id="SSF55455">
    <property type="entry name" value="SRF-like"/>
    <property type="match status" value="2"/>
</dbReference>
<evidence type="ECO:0000256" key="6">
    <source>
        <dbReference type="SAM" id="Coils"/>
    </source>
</evidence>
<keyword evidence="5" id="KW-0539">Nucleus</keyword>
<dbReference type="InterPro" id="IPR033897">
    <property type="entry name" value="SRF-like_MADS-box"/>
</dbReference>
<evidence type="ECO:0000313" key="10">
    <source>
        <dbReference type="Proteomes" id="UP000583929"/>
    </source>
</evidence>
<evidence type="ECO:0000256" key="4">
    <source>
        <dbReference type="ARBA" id="ARBA00023163"/>
    </source>
</evidence>
<comment type="subcellular location">
    <subcellularLocation>
        <location evidence="1">Nucleus</location>
    </subcellularLocation>
</comment>
<evidence type="ECO:0000256" key="5">
    <source>
        <dbReference type="ARBA" id="ARBA00023242"/>
    </source>
</evidence>
<evidence type="ECO:0000259" key="8">
    <source>
        <dbReference type="PROSITE" id="PS50066"/>
    </source>
</evidence>
<dbReference type="EMBL" id="JAATIQ010000448">
    <property type="protein sequence ID" value="KAF4355583.1"/>
    <property type="molecule type" value="Genomic_DNA"/>
</dbReference>
<feature type="domain" description="MADS-box" evidence="8">
    <location>
        <begin position="112"/>
        <end position="159"/>
    </location>
</feature>
<name>A0A7J6EAW3_CANSA</name>
<feature type="region of interest" description="Disordered" evidence="7">
    <location>
        <begin position="615"/>
        <end position="641"/>
    </location>
</feature>
<keyword evidence="4" id="KW-0804">Transcription</keyword>
<gene>
    <name evidence="9" type="ORF">G4B88_026869</name>
</gene>
<dbReference type="PRINTS" id="PR00404">
    <property type="entry name" value="MADSDOMAIN"/>
</dbReference>
<evidence type="ECO:0000313" key="9">
    <source>
        <dbReference type="EMBL" id="KAF4355583.1"/>
    </source>
</evidence>
<evidence type="ECO:0000256" key="2">
    <source>
        <dbReference type="ARBA" id="ARBA00023015"/>
    </source>
</evidence>
<dbReference type="PROSITE" id="PS50066">
    <property type="entry name" value="MADS_BOX_2"/>
    <property type="match status" value="2"/>
</dbReference>
<dbReference type="Pfam" id="PF00319">
    <property type="entry name" value="SRF-TF"/>
    <property type="match status" value="2"/>
</dbReference>
<evidence type="ECO:0000256" key="7">
    <source>
        <dbReference type="SAM" id="MobiDB-lite"/>
    </source>
</evidence>
<feature type="coiled-coil region" evidence="6">
    <location>
        <begin position="194"/>
        <end position="221"/>
    </location>
</feature>